<dbReference type="RefSeq" id="WP_044904654.1">
    <property type="nucleotide sequence ID" value="NZ_JQIF01000023.1"/>
</dbReference>
<evidence type="ECO:0000313" key="2">
    <source>
        <dbReference type="EMBL" id="KGJ54139.1"/>
    </source>
</evidence>
<dbReference type="EMBL" id="JQIF01000023">
    <property type="protein sequence ID" value="KGJ54139.1"/>
    <property type="molecule type" value="Genomic_DNA"/>
</dbReference>
<evidence type="ECO:0000313" key="3">
    <source>
        <dbReference type="Proteomes" id="UP000030008"/>
    </source>
</evidence>
<organism evidence="2 3">
    <name type="scientific">Clostridium innocuum</name>
    <dbReference type="NCBI Taxonomy" id="1522"/>
    <lineage>
        <taxon>Bacteria</taxon>
        <taxon>Bacillati</taxon>
        <taxon>Bacillota</taxon>
        <taxon>Clostridia</taxon>
        <taxon>Eubacteriales</taxon>
        <taxon>Clostridiaceae</taxon>
        <taxon>Clostridium</taxon>
    </lineage>
</organism>
<feature type="transmembrane region" description="Helical" evidence="1">
    <location>
        <begin position="66"/>
        <end position="84"/>
    </location>
</feature>
<dbReference type="AlphaFoldDB" id="A0A099I830"/>
<proteinExistence type="predicted"/>
<keyword evidence="1" id="KW-0812">Transmembrane</keyword>
<sequence length="163" mass="18673">MKIIGLFFMTLVFGIISMITSKKYKLQGELKELCFPPVFSKILYGCFIISMICSVVIIYLWQDTGITILFLVMGIISAFTAWAISKYKIIIEEQELIVIYPMKKRKISITKIEYIEISTSGSMKIIVQNEKKINLDAMLIGTESFIEYMKKNGVLIQENKGND</sequence>
<feature type="transmembrane region" description="Helical" evidence="1">
    <location>
        <begin position="42"/>
        <end position="60"/>
    </location>
</feature>
<comment type="caution">
    <text evidence="2">The sequence shown here is derived from an EMBL/GenBank/DDBJ whole genome shotgun (WGS) entry which is preliminary data.</text>
</comment>
<keyword evidence="1" id="KW-0472">Membrane</keyword>
<gene>
    <name evidence="2" type="ORF">CIAN88_06250</name>
</gene>
<reference evidence="2 3" key="1">
    <citation type="submission" date="2014-08" db="EMBL/GenBank/DDBJ databases">
        <title>Clostridium innocuum, an unnegligible vancomycin-resistant pathogen causing extra-intestinal infections.</title>
        <authorList>
            <person name="Feng Y."/>
            <person name="Chiu C.-H."/>
        </authorList>
    </citation>
    <scope>NUCLEOTIDE SEQUENCE [LARGE SCALE GENOMIC DNA]</scope>
    <source>
        <strain evidence="2 3">AN88</strain>
    </source>
</reference>
<dbReference type="Proteomes" id="UP000030008">
    <property type="component" value="Unassembled WGS sequence"/>
</dbReference>
<keyword evidence="1" id="KW-1133">Transmembrane helix</keyword>
<feature type="transmembrane region" description="Helical" evidence="1">
    <location>
        <begin position="6"/>
        <end position="21"/>
    </location>
</feature>
<accession>A0A099I830</accession>
<evidence type="ECO:0000256" key="1">
    <source>
        <dbReference type="SAM" id="Phobius"/>
    </source>
</evidence>
<name>A0A099I830_CLOIN</name>
<protein>
    <submittedName>
        <fullName evidence="2">Uncharacterized protein</fullName>
    </submittedName>
</protein>